<feature type="domain" description="OmpA-like" evidence="6">
    <location>
        <begin position="544"/>
        <end position="660"/>
    </location>
</feature>
<dbReference type="Pfam" id="PF07676">
    <property type="entry name" value="PD40"/>
    <property type="match status" value="5"/>
</dbReference>
<dbReference type="Proteomes" id="UP000326570">
    <property type="component" value="Unassembled WGS sequence"/>
</dbReference>
<dbReference type="SUPFAM" id="SSF48452">
    <property type="entry name" value="TPR-like"/>
    <property type="match status" value="1"/>
</dbReference>
<feature type="signal peptide" evidence="5">
    <location>
        <begin position="1"/>
        <end position="23"/>
    </location>
</feature>
<evidence type="ECO:0000256" key="2">
    <source>
        <dbReference type="ARBA" id="ARBA00023136"/>
    </source>
</evidence>
<dbReference type="InterPro" id="IPR011042">
    <property type="entry name" value="6-blade_b-propeller_TolB-like"/>
</dbReference>
<dbReference type="Pfam" id="PF00691">
    <property type="entry name" value="OmpA"/>
    <property type="match status" value="1"/>
</dbReference>
<dbReference type="Pfam" id="PF14559">
    <property type="entry name" value="TPR_19"/>
    <property type="match status" value="1"/>
</dbReference>
<evidence type="ECO:0000256" key="4">
    <source>
        <dbReference type="PROSITE-ProRule" id="PRU00473"/>
    </source>
</evidence>
<dbReference type="CDD" id="cd07185">
    <property type="entry name" value="OmpA_C-like"/>
    <property type="match status" value="1"/>
</dbReference>
<dbReference type="PROSITE" id="PS51123">
    <property type="entry name" value="OMPA_2"/>
    <property type="match status" value="1"/>
</dbReference>
<dbReference type="InterPro" id="IPR006665">
    <property type="entry name" value="OmpA-like"/>
</dbReference>
<dbReference type="Gene3D" id="3.30.1330.60">
    <property type="entry name" value="OmpA-like domain"/>
    <property type="match status" value="1"/>
</dbReference>
<keyword evidence="2 4" id="KW-0472">Membrane</keyword>
<dbReference type="InterPro" id="IPR050330">
    <property type="entry name" value="Bact_OuterMem_StrucFunc"/>
</dbReference>
<dbReference type="PANTHER" id="PTHR30329">
    <property type="entry name" value="STATOR ELEMENT OF FLAGELLAR MOTOR COMPLEX"/>
    <property type="match status" value="1"/>
</dbReference>
<keyword evidence="3" id="KW-0998">Cell outer membrane</keyword>
<keyword evidence="8" id="KW-1185">Reference proteome</keyword>
<evidence type="ECO:0000313" key="7">
    <source>
        <dbReference type="EMBL" id="KAA9340633.1"/>
    </source>
</evidence>
<dbReference type="SUPFAM" id="SSF82171">
    <property type="entry name" value="DPP6 N-terminal domain-like"/>
    <property type="match status" value="1"/>
</dbReference>
<dbReference type="GO" id="GO:0009279">
    <property type="term" value="C:cell outer membrane"/>
    <property type="evidence" value="ECO:0007669"/>
    <property type="project" value="UniProtKB-SubCell"/>
</dbReference>
<dbReference type="Gene3D" id="1.25.40.10">
    <property type="entry name" value="Tetratricopeptide repeat domain"/>
    <property type="match status" value="1"/>
</dbReference>
<evidence type="ECO:0000256" key="3">
    <source>
        <dbReference type="ARBA" id="ARBA00023237"/>
    </source>
</evidence>
<dbReference type="InterPro" id="IPR011659">
    <property type="entry name" value="WD40"/>
</dbReference>
<organism evidence="7 8">
    <name type="scientific">Adhaeribacter soli</name>
    <dbReference type="NCBI Taxonomy" id="2607655"/>
    <lineage>
        <taxon>Bacteria</taxon>
        <taxon>Pseudomonadati</taxon>
        <taxon>Bacteroidota</taxon>
        <taxon>Cytophagia</taxon>
        <taxon>Cytophagales</taxon>
        <taxon>Hymenobacteraceae</taxon>
        <taxon>Adhaeribacter</taxon>
    </lineage>
</organism>
<protein>
    <submittedName>
        <fullName evidence="7">OmpA family protein</fullName>
    </submittedName>
</protein>
<comment type="caution">
    <text evidence="7">The sequence shown here is derived from an EMBL/GenBank/DDBJ whole genome shotgun (WGS) entry which is preliminary data.</text>
</comment>
<reference evidence="7 8" key="1">
    <citation type="submission" date="2019-09" db="EMBL/GenBank/DDBJ databases">
        <title>Genome sequence of Adhaeribacter sp. M2.</title>
        <authorList>
            <person name="Srinivasan S."/>
        </authorList>
    </citation>
    <scope>NUCLEOTIDE SEQUENCE [LARGE SCALE GENOMIC DNA]</scope>
    <source>
        <strain evidence="7 8">M2</strain>
    </source>
</reference>
<sequence>MMSFRVLFIAFFLTFWLNQPGLAQDQKKALKSADKAFFNNDYKTALPLYEKALKAQPNNLRINGRLGLIYLELQQPDKAIPFLQKATSQPFKSKTDYALSLARAYHLNNNFEEAIAQYQVVLNKTSRKDEEQRMELQKRITECRSGKELTAAAAVAEVKNVGAPVNSPAADLAPLLTNNGNTLIFTSRHTGTPGKKGVTEDIYFSDLKEEKWISPVAFGKPVNTPDHDAATSISPDGNTLYLYREENGGDIYAIKRTGNNSWGKPVPLPEPINSRDFEPSLFITPDGQFAFFSSDRPDGFGGLDLYLTMKQPDGSWSEAMNLGANVNTEYDEDAPFIAADGVTLYFSSRGHNSMGGYDIFRSSSEGAAWSIAENLGWPVNTPYDDIYFVPTPNGHQGYFCSDRIGGLGDKDIYLATFRTATATDSLIAEAEVQPVIPEPVIASGPVSESGAKPVLKVKLSGRVQDAASGVPLTAQLVLIEKGKAGSPLKLTADTLGAFELELKKNVAYSLLVQKEGYFYENSDLKISDAYKPDTLSKAIALKKIQAGAAIVLRNIFFEYGKDLLTKSSRTELDRLFGLMQENPGMRVEISGHTDNKGKAVYNEALSLKRARAVVNYLVKKGVAKTRMVAVGYGARKPIASNRFEDGRKQNRRTEFKVLQQ</sequence>
<gene>
    <name evidence="7" type="ORF">F0P94_04180</name>
</gene>
<proteinExistence type="predicted"/>
<accession>A0A5N1J1G9</accession>
<dbReference type="SUPFAM" id="SSF103088">
    <property type="entry name" value="OmpA-like"/>
    <property type="match status" value="1"/>
</dbReference>
<dbReference type="InterPro" id="IPR011990">
    <property type="entry name" value="TPR-like_helical_dom_sf"/>
</dbReference>
<evidence type="ECO:0000259" key="6">
    <source>
        <dbReference type="PROSITE" id="PS51123"/>
    </source>
</evidence>
<dbReference type="InterPro" id="IPR036737">
    <property type="entry name" value="OmpA-like_sf"/>
</dbReference>
<evidence type="ECO:0000313" key="8">
    <source>
        <dbReference type="Proteomes" id="UP000326570"/>
    </source>
</evidence>
<evidence type="ECO:0000256" key="1">
    <source>
        <dbReference type="ARBA" id="ARBA00004442"/>
    </source>
</evidence>
<dbReference type="InterPro" id="IPR006664">
    <property type="entry name" value="OMP_bac"/>
</dbReference>
<dbReference type="PRINTS" id="PR01021">
    <property type="entry name" value="OMPADOMAIN"/>
</dbReference>
<comment type="subcellular location">
    <subcellularLocation>
        <location evidence="1">Cell outer membrane</location>
    </subcellularLocation>
</comment>
<evidence type="ECO:0000256" key="5">
    <source>
        <dbReference type="SAM" id="SignalP"/>
    </source>
</evidence>
<dbReference type="PANTHER" id="PTHR30329:SF21">
    <property type="entry name" value="LIPOPROTEIN YIAD-RELATED"/>
    <property type="match status" value="1"/>
</dbReference>
<name>A0A5N1J1G9_9BACT</name>
<feature type="chain" id="PRO_5024921755" evidence="5">
    <location>
        <begin position="24"/>
        <end position="660"/>
    </location>
</feature>
<dbReference type="RefSeq" id="WP_150902560.1">
    <property type="nucleotide sequence ID" value="NZ_VTWT01000002.1"/>
</dbReference>
<dbReference type="Gene3D" id="2.120.10.30">
    <property type="entry name" value="TolB, C-terminal domain"/>
    <property type="match status" value="1"/>
</dbReference>
<dbReference type="AlphaFoldDB" id="A0A5N1J1G9"/>
<dbReference type="EMBL" id="VTWT01000002">
    <property type="protein sequence ID" value="KAA9340633.1"/>
    <property type="molecule type" value="Genomic_DNA"/>
</dbReference>
<keyword evidence="5" id="KW-0732">Signal</keyword>